<protein>
    <submittedName>
        <fullName evidence="3">Tripartite-type tricarboxylate transporter receptor subunit TctC</fullName>
    </submittedName>
</protein>
<dbReference type="SUPFAM" id="SSF53850">
    <property type="entry name" value="Periplasmic binding protein-like II"/>
    <property type="match status" value="1"/>
</dbReference>
<dbReference type="PANTHER" id="PTHR42928">
    <property type="entry name" value="TRICARBOXYLATE-BINDING PROTEIN"/>
    <property type="match status" value="1"/>
</dbReference>
<organism evidence="3 4">
    <name type="scientific">Aquabacter spiritensis</name>
    <dbReference type="NCBI Taxonomy" id="933073"/>
    <lineage>
        <taxon>Bacteria</taxon>
        <taxon>Pseudomonadati</taxon>
        <taxon>Pseudomonadota</taxon>
        <taxon>Alphaproteobacteria</taxon>
        <taxon>Hyphomicrobiales</taxon>
        <taxon>Xanthobacteraceae</taxon>
        <taxon>Aquabacter</taxon>
    </lineage>
</organism>
<evidence type="ECO:0000313" key="4">
    <source>
        <dbReference type="Proteomes" id="UP000294664"/>
    </source>
</evidence>
<evidence type="ECO:0000313" key="3">
    <source>
        <dbReference type="EMBL" id="TCT07501.1"/>
    </source>
</evidence>
<dbReference type="PIRSF" id="PIRSF017082">
    <property type="entry name" value="YflP"/>
    <property type="match status" value="1"/>
</dbReference>
<accession>A0A4R3M2S0</accession>
<keyword evidence="3" id="KW-0675">Receptor</keyword>
<proteinExistence type="inferred from homology"/>
<sequence length="328" mass="34238">MNSRRMLGWLLVAAACALLGPAGAGAETFPARYIKIVVPTGAGGAADIVSRLVADKVQTSIGKPVVVENRPGANGNTGAEAVIAAPADGYTIMMGHIGLMSVNRHIYNKMTFNPLDEFTPIVAATTYPIVLVVNPKLPIHNLKDLIAYAKANPGKLNYSSSGFGSSFHMATAMLGRQGGIELTHIPFAATAQALAAVMAGQVDMTFTDIIVGVPQINAGNVRAIAVSGSQRIPSLPNVPTASESGLPNFDIVGWNGFVAKTGTPQDRILFLNEHINMALKSPEVQARIAQLGADVAGGSPEKFGKFIASEDKKWGDLVASGQVKLAVQ</sequence>
<feature type="chain" id="PRO_5020386040" evidence="2">
    <location>
        <begin position="27"/>
        <end position="328"/>
    </location>
</feature>
<dbReference type="Gene3D" id="3.40.190.150">
    <property type="entry name" value="Bordetella uptake gene, domain 1"/>
    <property type="match status" value="1"/>
</dbReference>
<dbReference type="AlphaFoldDB" id="A0A4R3M2S0"/>
<dbReference type="PANTHER" id="PTHR42928:SF5">
    <property type="entry name" value="BLR1237 PROTEIN"/>
    <property type="match status" value="1"/>
</dbReference>
<dbReference type="OrthoDB" id="8443386at2"/>
<evidence type="ECO:0000256" key="2">
    <source>
        <dbReference type="SAM" id="SignalP"/>
    </source>
</evidence>
<dbReference type="EMBL" id="SMAI01000001">
    <property type="protein sequence ID" value="TCT07501.1"/>
    <property type="molecule type" value="Genomic_DNA"/>
</dbReference>
<feature type="signal peptide" evidence="2">
    <location>
        <begin position="1"/>
        <end position="26"/>
    </location>
</feature>
<comment type="similarity">
    <text evidence="1">Belongs to the UPF0065 (bug) family.</text>
</comment>
<dbReference type="InterPro" id="IPR042100">
    <property type="entry name" value="Bug_dom1"/>
</dbReference>
<keyword evidence="2" id="KW-0732">Signal</keyword>
<dbReference type="Pfam" id="PF03401">
    <property type="entry name" value="TctC"/>
    <property type="match status" value="1"/>
</dbReference>
<comment type="caution">
    <text evidence="3">The sequence shown here is derived from an EMBL/GenBank/DDBJ whole genome shotgun (WGS) entry which is preliminary data.</text>
</comment>
<dbReference type="PROSITE" id="PS51257">
    <property type="entry name" value="PROKAR_LIPOPROTEIN"/>
    <property type="match status" value="1"/>
</dbReference>
<evidence type="ECO:0000256" key="1">
    <source>
        <dbReference type="ARBA" id="ARBA00006987"/>
    </source>
</evidence>
<dbReference type="Gene3D" id="3.40.190.10">
    <property type="entry name" value="Periplasmic binding protein-like II"/>
    <property type="match status" value="1"/>
</dbReference>
<dbReference type="InterPro" id="IPR005064">
    <property type="entry name" value="BUG"/>
</dbReference>
<dbReference type="CDD" id="cd07012">
    <property type="entry name" value="PBP2_Bug_TTT"/>
    <property type="match status" value="1"/>
</dbReference>
<dbReference type="RefSeq" id="WP_132028238.1">
    <property type="nucleotide sequence ID" value="NZ_SMAI01000001.1"/>
</dbReference>
<name>A0A4R3M2S0_9HYPH</name>
<keyword evidence="4" id="KW-1185">Reference proteome</keyword>
<gene>
    <name evidence="3" type="ORF">EDC64_10118</name>
</gene>
<reference evidence="3 4" key="1">
    <citation type="submission" date="2019-03" db="EMBL/GenBank/DDBJ databases">
        <title>Genomic Encyclopedia of Type Strains, Phase IV (KMG-IV): sequencing the most valuable type-strain genomes for metagenomic binning, comparative biology and taxonomic classification.</title>
        <authorList>
            <person name="Goeker M."/>
        </authorList>
    </citation>
    <scope>NUCLEOTIDE SEQUENCE [LARGE SCALE GENOMIC DNA]</scope>
    <source>
        <strain evidence="3 4">DSM 9035</strain>
    </source>
</reference>
<dbReference type="Proteomes" id="UP000294664">
    <property type="component" value="Unassembled WGS sequence"/>
</dbReference>